<dbReference type="Proteomes" id="UP000252355">
    <property type="component" value="Unassembled WGS sequence"/>
</dbReference>
<comment type="caution">
    <text evidence="2">The sequence shown here is derived from an EMBL/GenBank/DDBJ whole genome shotgun (WGS) entry which is preliminary data.</text>
</comment>
<protein>
    <recommendedName>
        <fullName evidence="1">SLH domain-containing protein</fullName>
    </recommendedName>
</protein>
<dbReference type="InterPro" id="IPR051465">
    <property type="entry name" value="Cell_Envelope_Struct_Comp"/>
</dbReference>
<gene>
    <name evidence="2" type="ORF">OZSIB_3328</name>
</gene>
<dbReference type="InterPro" id="IPR001119">
    <property type="entry name" value="SLH_dom"/>
</dbReference>
<organism evidence="2 3">
    <name type="scientific">Candidatus Ozemobacter sibiricus</name>
    <dbReference type="NCBI Taxonomy" id="2268124"/>
    <lineage>
        <taxon>Bacteria</taxon>
        <taxon>Candidatus Ozemobacteria</taxon>
        <taxon>Candidatus Ozemobacterales</taxon>
        <taxon>Candidatus Ozemobacteraceae</taxon>
        <taxon>Candidatus Ozemobacter</taxon>
    </lineage>
</organism>
<evidence type="ECO:0000313" key="2">
    <source>
        <dbReference type="EMBL" id="RCK76736.1"/>
    </source>
</evidence>
<name>A0A367ZFA3_9BACT</name>
<feature type="domain" description="SLH" evidence="1">
    <location>
        <begin position="9"/>
        <end position="72"/>
    </location>
</feature>
<dbReference type="EMBL" id="QOQW01000035">
    <property type="protein sequence ID" value="RCK76736.1"/>
    <property type="molecule type" value="Genomic_DNA"/>
</dbReference>
<evidence type="ECO:0000259" key="1">
    <source>
        <dbReference type="PROSITE" id="PS51272"/>
    </source>
</evidence>
<dbReference type="Pfam" id="PF00395">
    <property type="entry name" value="SLH"/>
    <property type="match status" value="1"/>
</dbReference>
<dbReference type="PANTHER" id="PTHR43308">
    <property type="entry name" value="OUTER MEMBRANE PROTEIN ALPHA-RELATED"/>
    <property type="match status" value="1"/>
</dbReference>
<reference evidence="2 3" key="1">
    <citation type="submission" date="2018-05" db="EMBL/GenBank/DDBJ databases">
        <title>A metagenomic window into the 2 km-deep terrestrial subsurface aquifer revealed taxonomically and functionally diverse microbial community comprising novel uncultured bacterial lineages.</title>
        <authorList>
            <person name="Kadnikov V.V."/>
            <person name="Mardanov A.V."/>
            <person name="Beletsky A.V."/>
            <person name="Banks D."/>
            <person name="Pimenov N.V."/>
            <person name="Frank Y.A."/>
            <person name="Karnachuk O.V."/>
            <person name="Ravin N.V."/>
        </authorList>
    </citation>
    <scope>NUCLEOTIDE SEQUENCE [LARGE SCALE GENOMIC DNA]</scope>
    <source>
        <strain evidence="2">BY5</strain>
    </source>
</reference>
<dbReference type="AlphaFoldDB" id="A0A367ZFA3"/>
<proteinExistence type="predicted"/>
<dbReference type="PANTHER" id="PTHR43308:SF1">
    <property type="entry name" value="OUTER MEMBRANE PROTEIN ALPHA"/>
    <property type="match status" value="1"/>
</dbReference>
<dbReference type="PROSITE" id="PS51272">
    <property type="entry name" value="SLH"/>
    <property type="match status" value="1"/>
</dbReference>
<accession>A0A367ZFA3</accession>
<sequence length="668" mass="74539">MLFSTVAASANPFSDVPLSHWAYDAVNTLAAKGILMGYPDGTYKGDKPVTRYAFAMVVAKMLANVEQMLEKGVGTNLVTKSDLQTLEKLTVEFADELALLGVKVTALEDDMQVVKEDVSTLKKDVEGIKDYMAKGGMEKVKLSGDMLVRHTSLIHTRDWNKFGVPPALAANLPVGVNATGNQNNSQTQTQLRFQFKANIDENITAVARWHMVDRLNEGPFVGLNPQNVWGGNGLRGGVKENGDVGNDLDLAYLHIKDMFRFGGDFTFGRNFYATGHSLLLSDYVDAVKYYKRSGDVDIGLYCIYDRHHGSYKDDSDFAPPQGNQNDFRNYWGLTLGTKYRDHDLYLNFFGQDEPNLYNRFFAGKWIAGDAGQSLGRYTIPVINLGNALTAANLQVQKSDKVWDIEFGSKGPIGKSGHWDYDLGVAYTNYELDIVAGPTVLTNNYQSIDMQGWIGHAAVKWDSKKEWAAKLAYTFGTDENAGPISLDNDHRYDDGIETPYEDISRGNLYFRNGLMNMYDLKLQVEYRPRNTKHYFRLVGDWLDELKDTVSNDAARVAFGSAGFSNSEFAGQPDVIPGNTKTNTLYDQYNNYGVSDPQAFVLTFEYRYQLAENTRIRVGYTMHDMTGNAVTAGRNNAGGVLAGSRSYSAGRGIAGDYDYNMFWAELYSRF</sequence>
<evidence type="ECO:0000313" key="3">
    <source>
        <dbReference type="Proteomes" id="UP000252355"/>
    </source>
</evidence>